<dbReference type="PROSITE" id="PS51737">
    <property type="entry name" value="RECOMBINASE_DNA_BIND"/>
    <property type="match status" value="1"/>
</dbReference>
<dbReference type="InterPro" id="IPR036162">
    <property type="entry name" value="Resolvase-like_N_sf"/>
</dbReference>
<dbReference type="Gene3D" id="3.90.1750.20">
    <property type="entry name" value="Putative Large Serine Recombinase, Chain B, Domain 2"/>
    <property type="match status" value="1"/>
</dbReference>
<dbReference type="PANTHER" id="PTHR30461">
    <property type="entry name" value="DNA-INVERTASE FROM LAMBDOID PROPHAGE"/>
    <property type="match status" value="1"/>
</dbReference>
<dbReference type="PROSITE" id="PS51736">
    <property type="entry name" value="RECOMBINASES_3"/>
    <property type="match status" value="1"/>
</dbReference>
<evidence type="ECO:0000313" key="3">
    <source>
        <dbReference type="EMBL" id="QDC40227.1"/>
    </source>
</evidence>
<evidence type="ECO:0000259" key="2">
    <source>
        <dbReference type="PROSITE" id="PS51737"/>
    </source>
</evidence>
<dbReference type="InterPro" id="IPR006119">
    <property type="entry name" value="Resolv_N"/>
</dbReference>
<reference evidence="3 4" key="1">
    <citation type="submission" date="2019-06" db="EMBL/GenBank/DDBJ databases">
        <title>Genome organization and adaptive potential of archetypical organophosphate degarding Sphingobium fuliginis ATCC 27551.</title>
        <authorList>
            <person name="Sarwar A."/>
            <person name="Parthasarathy S."/>
            <person name="Singh C."/>
            <person name="Siddavattam D."/>
        </authorList>
    </citation>
    <scope>NUCLEOTIDE SEQUENCE [LARGE SCALE GENOMIC DNA]</scope>
    <source>
        <strain evidence="3 4">ATCC 27551</strain>
        <plasmid evidence="4">psf1</plasmid>
    </source>
</reference>
<keyword evidence="3" id="KW-0614">Plasmid</keyword>
<dbReference type="RefSeq" id="WP_140043508.1">
    <property type="nucleotide sequence ID" value="NZ_CP041018.1"/>
</dbReference>
<geneLocation type="plasmid" evidence="4">
    <name>psf1</name>
</geneLocation>
<feature type="domain" description="Recombinase" evidence="2">
    <location>
        <begin position="200"/>
        <end position="324"/>
    </location>
</feature>
<dbReference type="PANTHER" id="PTHR30461:SF23">
    <property type="entry name" value="DNA RECOMBINASE-RELATED"/>
    <property type="match status" value="1"/>
</dbReference>
<dbReference type="FunFam" id="3.40.50.1390:FF:000008">
    <property type="entry name" value="DNA recombinase"/>
    <property type="match status" value="1"/>
</dbReference>
<feature type="domain" description="Resolvase/invertase-type recombinase catalytic" evidence="1">
    <location>
        <begin position="20"/>
        <end position="170"/>
    </location>
</feature>
<accession>A0A5B8CNI7</accession>
<dbReference type="AlphaFoldDB" id="A0A5B8CNI7"/>
<organism evidence="3 4">
    <name type="scientific">Sphingobium fuliginis ATCC 27551</name>
    <dbReference type="NCBI Taxonomy" id="1208342"/>
    <lineage>
        <taxon>Bacteria</taxon>
        <taxon>Pseudomonadati</taxon>
        <taxon>Pseudomonadota</taxon>
        <taxon>Alphaproteobacteria</taxon>
        <taxon>Sphingomonadales</taxon>
        <taxon>Sphingomonadaceae</taxon>
        <taxon>Sphingobium</taxon>
    </lineage>
</organism>
<evidence type="ECO:0000259" key="1">
    <source>
        <dbReference type="PROSITE" id="PS51736"/>
    </source>
</evidence>
<dbReference type="Pfam" id="PF07508">
    <property type="entry name" value="Recombinase"/>
    <property type="match status" value="1"/>
</dbReference>
<protein>
    <submittedName>
        <fullName evidence="3">Recombinase family protein</fullName>
    </submittedName>
</protein>
<dbReference type="Pfam" id="PF00239">
    <property type="entry name" value="Resolvase"/>
    <property type="match status" value="1"/>
</dbReference>
<dbReference type="Gene3D" id="3.40.50.1390">
    <property type="entry name" value="Resolvase, N-terminal catalytic domain"/>
    <property type="match status" value="1"/>
</dbReference>
<dbReference type="SUPFAM" id="SSF53041">
    <property type="entry name" value="Resolvase-like"/>
    <property type="match status" value="1"/>
</dbReference>
<dbReference type="GO" id="GO:0003677">
    <property type="term" value="F:DNA binding"/>
    <property type="evidence" value="ECO:0007669"/>
    <property type="project" value="InterPro"/>
</dbReference>
<dbReference type="GO" id="GO:0000150">
    <property type="term" value="F:DNA strand exchange activity"/>
    <property type="evidence" value="ECO:0007669"/>
    <property type="project" value="InterPro"/>
</dbReference>
<name>A0A5B8CNI7_SPHSA</name>
<dbReference type="InterPro" id="IPR038109">
    <property type="entry name" value="DNA_bind_recomb_sf"/>
</dbReference>
<dbReference type="CDD" id="cd00338">
    <property type="entry name" value="Ser_Recombinase"/>
    <property type="match status" value="1"/>
</dbReference>
<dbReference type="KEGG" id="sufl:FIL70_24010"/>
<dbReference type="Proteomes" id="UP000311469">
    <property type="component" value="Plasmid pSF1"/>
</dbReference>
<dbReference type="InterPro" id="IPR011109">
    <property type="entry name" value="DNA_bind_recombinase_dom"/>
</dbReference>
<evidence type="ECO:0000313" key="4">
    <source>
        <dbReference type="Proteomes" id="UP000311469"/>
    </source>
</evidence>
<sequence>MEDWRTRDGTDHEPASPCVRAAEYVRMSTDHQKYSTENQAEAIRHYAAAHGVEIVRTYADAGKSGLKIDGRDALKQLIDDVQTGVADYTMVLVYDVSRWGRFQDADESAYYEYICKRSGISVEYCTEQFDNDGSPVSTIVKGVKRAMAGEYSRELSVKVFAGQGRLIEKGFRQGGPAGFGLRRTLVDERGETKGILTRGEHKSIQTDRVILTPGPPEEVAIVRGIYHAFVHEGRSEQDIADDLNRRSIPTDLDRPWTRGTVHQVLINEKYAGDNVWNRQSFKLKKKRVRNDPEMWIRAAGAFDAIVERDLFEAAKAIIGARSFRLSDTEMLSALKVLLDSRGLLSGIIIDECEGMPSSSAYSSRFGSLLRAYDLVGYTPDRDYRYVAINRALRKLHPEILGQVLDGLRDMGSEVVQDFQTDRVIVNEEFSLSVVIVRCNPTPTGLLRWKIRFDTSRMPDITIVVRMDTANRAAFDYYLFPRLDLIADRLRLAEDNGLSLDAYRFDTLDLLYEIAAPIAIAEAA</sequence>
<dbReference type="EMBL" id="CP041018">
    <property type="protein sequence ID" value="QDC40227.1"/>
    <property type="molecule type" value="Genomic_DNA"/>
</dbReference>
<gene>
    <name evidence="3" type="ORF">FIL70_24010</name>
</gene>
<proteinExistence type="predicted"/>
<dbReference type="InterPro" id="IPR050639">
    <property type="entry name" value="SSR_resolvase"/>
</dbReference>
<dbReference type="SMART" id="SM00857">
    <property type="entry name" value="Resolvase"/>
    <property type="match status" value="1"/>
</dbReference>